<keyword evidence="1" id="KW-0472">Membrane</keyword>
<proteinExistence type="predicted"/>
<dbReference type="EMBL" id="CP041614">
    <property type="protein sequence ID" value="QDO84957.1"/>
    <property type="molecule type" value="Genomic_DNA"/>
</dbReference>
<name>A0ABX5X0S1_9GAMM</name>
<dbReference type="RefSeq" id="WP_144047303.1">
    <property type="nucleotide sequence ID" value="NZ_CP041614.1"/>
</dbReference>
<dbReference type="Proteomes" id="UP000315947">
    <property type="component" value="Chromosome"/>
</dbReference>
<sequence>MNITSAEDIVIMITVTGLILLFPLNMFLTIKLRKKKQLIMDNITSGVPDRLKFRVSFGVNANMSWVFAAYSVYIWFSYLLFRYGHHVTQAEFKAWHLAIKRAFGRYFYLGFISAIGGNLAAFGFVLFLPFYIYNK</sequence>
<feature type="transmembrane region" description="Helical" evidence="1">
    <location>
        <begin position="9"/>
        <end position="30"/>
    </location>
</feature>
<evidence type="ECO:0000256" key="1">
    <source>
        <dbReference type="SAM" id="Phobius"/>
    </source>
</evidence>
<protein>
    <submittedName>
        <fullName evidence="2">Uncharacterized protein</fullName>
    </submittedName>
</protein>
<keyword evidence="3" id="KW-1185">Reference proteome</keyword>
<keyword evidence="1" id="KW-1133">Transmembrane helix</keyword>
<evidence type="ECO:0000313" key="2">
    <source>
        <dbReference type="EMBL" id="QDO84957.1"/>
    </source>
</evidence>
<reference evidence="2 3" key="1">
    <citation type="submission" date="2019-07" db="EMBL/GenBank/DDBJ databases">
        <title>Shewanella sp. YLB-06 whole genomic sequence.</title>
        <authorList>
            <person name="Yu L."/>
        </authorList>
    </citation>
    <scope>NUCLEOTIDE SEQUENCE [LARGE SCALE GENOMIC DNA]</scope>
    <source>
        <strain evidence="2 3">YLB-06</strain>
    </source>
</reference>
<evidence type="ECO:0000313" key="3">
    <source>
        <dbReference type="Proteomes" id="UP000315947"/>
    </source>
</evidence>
<gene>
    <name evidence="2" type="ORF">FM037_19180</name>
</gene>
<organism evidence="2 3">
    <name type="scientific">Shewanella psychropiezotolerans</name>
    <dbReference type="NCBI Taxonomy" id="2593655"/>
    <lineage>
        <taxon>Bacteria</taxon>
        <taxon>Pseudomonadati</taxon>
        <taxon>Pseudomonadota</taxon>
        <taxon>Gammaproteobacteria</taxon>
        <taxon>Alteromonadales</taxon>
        <taxon>Shewanellaceae</taxon>
        <taxon>Shewanella</taxon>
    </lineage>
</organism>
<accession>A0ABX5X0S1</accession>
<feature type="transmembrane region" description="Helical" evidence="1">
    <location>
        <begin position="106"/>
        <end position="132"/>
    </location>
</feature>
<keyword evidence="1" id="KW-0812">Transmembrane</keyword>